<dbReference type="GO" id="GO:0005662">
    <property type="term" value="C:DNA replication factor A complex"/>
    <property type="evidence" value="ECO:0000318"/>
    <property type="project" value="GO_Central"/>
</dbReference>
<dbReference type="InterPro" id="IPR047192">
    <property type="entry name" value="Euk_RPA1_DBD_C"/>
</dbReference>
<dbReference type="Gene3D" id="2.40.50.140">
    <property type="entry name" value="Nucleic acid-binding proteins"/>
    <property type="match status" value="1"/>
</dbReference>
<dbReference type="AlphaFoldDB" id="A0A072UEB8"/>
<dbReference type="GO" id="GO:0043047">
    <property type="term" value="F:single-stranded telomeric DNA binding"/>
    <property type="evidence" value="ECO:0000318"/>
    <property type="project" value="GO_Central"/>
</dbReference>
<sequence length="298" mass="33880">MHLCRLKVFVGMYGIANAFNETKLLIIPNIEECCNYKKEMKTGNASLTQGVTQMAAQSSLSLSNDLLQTKNMTISDITQAKQVGAYVVLAKIIGIDTNKKWCYVSCNKCFKKVKPVCTKRFMVHIHVMDDSGSTTFVLFDGVISQHFGMTAKEQMGMTTNDYPTEFDNLHDKEMLFKLEINQKNVEQRFYTYAVKKMCDDNEIIDEFKKKYYIECHAAPLNVEEDDVDIICPITPQTDDNIKLLGDEANSIPKDTHSSKSLRKRNADSDATYIDVDCQTRSSTTKLQKVIKIKQEPED</sequence>
<reference evidence="1 3" key="2">
    <citation type="journal article" date="2014" name="BMC Genomics">
        <title>An improved genome release (version Mt4.0) for the model legume Medicago truncatula.</title>
        <authorList>
            <person name="Tang H."/>
            <person name="Krishnakumar V."/>
            <person name="Bidwell S."/>
            <person name="Rosen B."/>
            <person name="Chan A."/>
            <person name="Zhou S."/>
            <person name="Gentzbittel L."/>
            <person name="Childs K.L."/>
            <person name="Yandell M."/>
            <person name="Gundlach H."/>
            <person name="Mayer K.F."/>
            <person name="Schwartz D.C."/>
            <person name="Town C.D."/>
        </authorList>
    </citation>
    <scope>GENOME REANNOTATION</scope>
    <source>
        <strain evidence="1">A17</strain>
        <strain evidence="2 3">cv. Jemalong A17</strain>
    </source>
</reference>
<dbReference type="CDD" id="cd04476">
    <property type="entry name" value="RPA1_DBD_C"/>
    <property type="match status" value="1"/>
</dbReference>
<dbReference type="GO" id="GO:0051321">
    <property type="term" value="P:meiotic cell cycle"/>
    <property type="evidence" value="ECO:0000318"/>
    <property type="project" value="GO_Central"/>
</dbReference>
<dbReference type="GO" id="GO:0007004">
    <property type="term" value="P:telomere maintenance via telomerase"/>
    <property type="evidence" value="ECO:0000318"/>
    <property type="project" value="GO_Central"/>
</dbReference>
<dbReference type="Proteomes" id="UP000002051">
    <property type="component" value="Chromosome 5"/>
</dbReference>
<evidence type="ECO:0000313" key="3">
    <source>
        <dbReference type="Proteomes" id="UP000002051"/>
    </source>
</evidence>
<gene>
    <name evidence="1" type="ordered locus">MTR_5g057125</name>
</gene>
<dbReference type="GO" id="GO:0000724">
    <property type="term" value="P:double-strand break repair via homologous recombination"/>
    <property type="evidence" value="ECO:0000318"/>
    <property type="project" value="GO_Central"/>
</dbReference>
<reference evidence="1 3" key="1">
    <citation type="journal article" date="2011" name="Nature">
        <title>The Medicago genome provides insight into the evolution of rhizobial symbioses.</title>
        <authorList>
            <person name="Young N.D."/>
            <person name="Debelle F."/>
            <person name="Oldroyd G.E."/>
            <person name="Geurts R."/>
            <person name="Cannon S.B."/>
            <person name="Udvardi M.K."/>
            <person name="Benedito V.A."/>
            <person name="Mayer K.F."/>
            <person name="Gouzy J."/>
            <person name="Schoof H."/>
            <person name="Van de Peer Y."/>
            <person name="Proost S."/>
            <person name="Cook D.R."/>
            <person name="Meyers B.C."/>
            <person name="Spannagl M."/>
            <person name="Cheung F."/>
            <person name="De Mita S."/>
            <person name="Krishnakumar V."/>
            <person name="Gundlach H."/>
            <person name="Zhou S."/>
            <person name="Mudge J."/>
            <person name="Bharti A.K."/>
            <person name="Murray J.D."/>
            <person name="Naoumkina M.A."/>
            <person name="Rosen B."/>
            <person name="Silverstein K.A."/>
            <person name="Tang H."/>
            <person name="Rombauts S."/>
            <person name="Zhao P.X."/>
            <person name="Zhou P."/>
            <person name="Barbe V."/>
            <person name="Bardou P."/>
            <person name="Bechner M."/>
            <person name="Bellec A."/>
            <person name="Berger A."/>
            <person name="Berges H."/>
            <person name="Bidwell S."/>
            <person name="Bisseling T."/>
            <person name="Choisne N."/>
            <person name="Couloux A."/>
            <person name="Denny R."/>
            <person name="Deshpande S."/>
            <person name="Dai X."/>
            <person name="Doyle J.J."/>
            <person name="Dudez A.M."/>
            <person name="Farmer A.D."/>
            <person name="Fouteau S."/>
            <person name="Franken C."/>
            <person name="Gibelin C."/>
            <person name="Gish J."/>
            <person name="Goldstein S."/>
            <person name="Gonzalez A.J."/>
            <person name="Green P.J."/>
            <person name="Hallab A."/>
            <person name="Hartog M."/>
            <person name="Hua A."/>
            <person name="Humphray S.J."/>
            <person name="Jeong D.H."/>
            <person name="Jing Y."/>
            <person name="Jocker A."/>
            <person name="Kenton S.M."/>
            <person name="Kim D.J."/>
            <person name="Klee K."/>
            <person name="Lai H."/>
            <person name="Lang C."/>
            <person name="Lin S."/>
            <person name="Macmil S.L."/>
            <person name="Magdelenat G."/>
            <person name="Matthews L."/>
            <person name="McCorrison J."/>
            <person name="Monaghan E.L."/>
            <person name="Mun J.H."/>
            <person name="Najar F.Z."/>
            <person name="Nicholson C."/>
            <person name="Noirot C."/>
            <person name="O'Bleness M."/>
            <person name="Paule C.R."/>
            <person name="Poulain J."/>
            <person name="Prion F."/>
            <person name="Qin B."/>
            <person name="Qu C."/>
            <person name="Retzel E.F."/>
            <person name="Riddle C."/>
            <person name="Sallet E."/>
            <person name="Samain S."/>
            <person name="Samson N."/>
            <person name="Sanders I."/>
            <person name="Saurat O."/>
            <person name="Scarpelli C."/>
            <person name="Schiex T."/>
            <person name="Segurens B."/>
            <person name="Severin A.J."/>
            <person name="Sherrier D.J."/>
            <person name="Shi R."/>
            <person name="Sims S."/>
            <person name="Singer S.R."/>
            <person name="Sinharoy S."/>
            <person name="Sterck L."/>
            <person name="Viollet A."/>
            <person name="Wang B.B."/>
            <person name="Wang K."/>
            <person name="Wang M."/>
            <person name="Wang X."/>
            <person name="Warfsmann J."/>
            <person name="Weissenbach J."/>
            <person name="White D.D."/>
            <person name="White J.D."/>
            <person name="Wiley G.B."/>
            <person name="Wincker P."/>
            <person name="Xing Y."/>
            <person name="Yang L."/>
            <person name="Yao Z."/>
            <person name="Ying F."/>
            <person name="Zhai J."/>
            <person name="Zhou L."/>
            <person name="Zuber A."/>
            <person name="Denarie J."/>
            <person name="Dixon R.A."/>
            <person name="May G.D."/>
            <person name="Schwartz D.C."/>
            <person name="Rogers J."/>
            <person name="Quetier F."/>
            <person name="Town C.D."/>
            <person name="Roe B.A."/>
        </authorList>
    </citation>
    <scope>NUCLEOTIDE SEQUENCE [LARGE SCALE GENOMIC DNA]</scope>
    <source>
        <strain evidence="1">A17</strain>
        <strain evidence="2 3">cv. Jemalong A17</strain>
    </source>
</reference>
<keyword evidence="3" id="KW-1185">Reference proteome</keyword>
<dbReference type="SUPFAM" id="SSF50249">
    <property type="entry name" value="Nucleic acid-binding proteins"/>
    <property type="match status" value="1"/>
</dbReference>
<dbReference type="eggNOG" id="KOG0987">
    <property type="taxonomic scope" value="Eukaryota"/>
</dbReference>
<protein>
    <submittedName>
        <fullName evidence="1">Replication factor-A carboxy-terminal domain protein</fullName>
    </submittedName>
</protein>
<accession>A0A072UEB8</accession>
<dbReference type="GO" id="GO:0006289">
    <property type="term" value="P:nucleotide-excision repair"/>
    <property type="evidence" value="ECO:0000318"/>
    <property type="project" value="GO_Central"/>
</dbReference>
<dbReference type="GO" id="GO:0006260">
    <property type="term" value="P:DNA replication"/>
    <property type="evidence" value="ECO:0000318"/>
    <property type="project" value="GO_Central"/>
</dbReference>
<reference evidence="2" key="3">
    <citation type="submission" date="2015-04" db="UniProtKB">
        <authorList>
            <consortium name="EnsemblPlants"/>
        </authorList>
    </citation>
    <scope>IDENTIFICATION</scope>
    <source>
        <strain evidence="2">cv. Jemalong A17</strain>
    </source>
</reference>
<evidence type="ECO:0000313" key="1">
    <source>
        <dbReference type="EMBL" id="KEH27997.1"/>
    </source>
</evidence>
<dbReference type="GO" id="GO:0003684">
    <property type="term" value="F:damaged DNA binding"/>
    <property type="evidence" value="ECO:0000318"/>
    <property type="project" value="GO_Central"/>
</dbReference>
<dbReference type="EnsemblPlants" id="KEH27997">
    <property type="protein sequence ID" value="KEH27997"/>
    <property type="gene ID" value="MTR_5g057125"/>
</dbReference>
<name>A0A072UEB8_MEDTR</name>
<dbReference type="InterPro" id="IPR012340">
    <property type="entry name" value="NA-bd_OB-fold"/>
</dbReference>
<organism evidence="1 3">
    <name type="scientific">Medicago truncatula</name>
    <name type="common">Barrel medic</name>
    <name type="synonym">Medicago tribuloides</name>
    <dbReference type="NCBI Taxonomy" id="3880"/>
    <lineage>
        <taxon>Eukaryota</taxon>
        <taxon>Viridiplantae</taxon>
        <taxon>Streptophyta</taxon>
        <taxon>Embryophyta</taxon>
        <taxon>Tracheophyta</taxon>
        <taxon>Spermatophyta</taxon>
        <taxon>Magnoliopsida</taxon>
        <taxon>eudicotyledons</taxon>
        <taxon>Gunneridae</taxon>
        <taxon>Pentapetalae</taxon>
        <taxon>rosids</taxon>
        <taxon>fabids</taxon>
        <taxon>Fabales</taxon>
        <taxon>Fabaceae</taxon>
        <taxon>Papilionoideae</taxon>
        <taxon>50 kb inversion clade</taxon>
        <taxon>NPAAA clade</taxon>
        <taxon>Hologalegina</taxon>
        <taxon>IRL clade</taxon>
        <taxon>Trifolieae</taxon>
        <taxon>Medicago</taxon>
    </lineage>
</organism>
<evidence type="ECO:0000313" key="2">
    <source>
        <dbReference type="EnsemblPlants" id="KEH27997"/>
    </source>
</evidence>
<proteinExistence type="predicted"/>
<dbReference type="HOGENOM" id="CLU_934975_0_0_1"/>
<dbReference type="EMBL" id="CM001221">
    <property type="protein sequence ID" value="KEH27997.1"/>
    <property type="molecule type" value="Genomic_DNA"/>
</dbReference>